<dbReference type="Proteomes" id="UP000092555">
    <property type="component" value="Unassembled WGS sequence"/>
</dbReference>
<gene>
    <name evidence="2" type="ORF">METBIDRAFT_40558</name>
</gene>
<keyword evidence="3" id="KW-1185">Reference proteome</keyword>
<dbReference type="STRING" id="869754.A0A1A0HEZ7"/>
<dbReference type="InterPro" id="IPR029056">
    <property type="entry name" value="Ribokinase-like"/>
</dbReference>
<dbReference type="AlphaFoldDB" id="A0A1A0HEZ7"/>
<dbReference type="RefSeq" id="XP_018712963.1">
    <property type="nucleotide sequence ID" value="XM_018857286.1"/>
</dbReference>
<dbReference type="OrthoDB" id="497927at2759"/>
<comment type="caution">
    <text evidence="2">The sequence shown here is derived from an EMBL/GenBank/DDBJ whole genome shotgun (WGS) entry which is preliminary data.</text>
</comment>
<sequence>MGEHPILTTLGLFIIDENHYPPSSGREPEYDIIGGGGPYAIVGGRIAAGSKLGHCICGIIDKGTDFPAGVERDIAAWNSGAIFRHTPGRLTSRGANIYGDDGVRTFVYKTSKKRIVADDILATEGLLELRSFHLCCSMERCEETIGVFMRERAKRDAGLARPKFVFEPFPAVCVAENLPLLHRMLPLVDVFTPNLDEAASFFQMAELPQTPKDIGALALRFLASSPAGGGVVLRCGALGCFVQTHHLSLMLPAYHQDQAKVVDVTGGGNSFCGAFMTALELSGDWITAAVVGTIASGIVIERLGMPLVDGDVWNGVLFHDRLARYTATHSDVLAGHDLGPFDWF</sequence>
<dbReference type="Pfam" id="PF00294">
    <property type="entry name" value="PfkB"/>
    <property type="match status" value="1"/>
</dbReference>
<feature type="domain" description="Carbohydrate kinase PfkB" evidence="1">
    <location>
        <begin position="178"/>
        <end position="304"/>
    </location>
</feature>
<dbReference type="GeneID" id="30030262"/>
<proteinExistence type="predicted"/>
<accession>A0A1A0HEZ7</accession>
<dbReference type="Gene3D" id="3.40.1190.20">
    <property type="match status" value="1"/>
</dbReference>
<reference evidence="2 3" key="1">
    <citation type="submission" date="2016-05" db="EMBL/GenBank/DDBJ databases">
        <title>Comparative genomics of biotechnologically important yeasts.</title>
        <authorList>
            <consortium name="DOE Joint Genome Institute"/>
            <person name="Riley R."/>
            <person name="Haridas S."/>
            <person name="Wolfe K.H."/>
            <person name="Lopes M.R."/>
            <person name="Hittinger C.T."/>
            <person name="Goker M."/>
            <person name="Salamov A."/>
            <person name="Wisecaver J."/>
            <person name="Long T.M."/>
            <person name="Aerts A.L."/>
            <person name="Barry K."/>
            <person name="Choi C."/>
            <person name="Clum A."/>
            <person name="Coughlan A.Y."/>
            <person name="Deshpande S."/>
            <person name="Douglass A.P."/>
            <person name="Hanson S.J."/>
            <person name="Klenk H.-P."/>
            <person name="LaButti K."/>
            <person name="Lapidus A."/>
            <person name="Lindquist E."/>
            <person name="Lipzen A."/>
            <person name="Meier-kolthoff J.P."/>
            <person name="Ohm R.A."/>
            <person name="Otillar R.P."/>
            <person name="Pangilinan J."/>
            <person name="Peng Y."/>
            <person name="Rokas A."/>
            <person name="Rosa C.A."/>
            <person name="Scheuner C."/>
            <person name="Sibirny A.A."/>
            <person name="Slot J.C."/>
            <person name="Stielow J.B."/>
            <person name="Sun H."/>
            <person name="Kurtzman C.P."/>
            <person name="Blackwell M."/>
            <person name="Grigoriev I.V."/>
            <person name="Jeffries T.W."/>
        </authorList>
    </citation>
    <scope>NUCLEOTIDE SEQUENCE [LARGE SCALE GENOMIC DNA]</scope>
    <source>
        <strain evidence="2 3">NRRL YB-4993</strain>
    </source>
</reference>
<dbReference type="PANTHER" id="PTHR47098">
    <property type="entry name" value="PROTEIN MAK32"/>
    <property type="match status" value="1"/>
</dbReference>
<dbReference type="InterPro" id="IPR011611">
    <property type="entry name" value="PfkB_dom"/>
</dbReference>
<protein>
    <submittedName>
        <fullName evidence="2">Ribokinase-like protein</fullName>
    </submittedName>
</protein>
<keyword evidence="2" id="KW-0418">Kinase</keyword>
<evidence type="ECO:0000259" key="1">
    <source>
        <dbReference type="Pfam" id="PF00294"/>
    </source>
</evidence>
<evidence type="ECO:0000313" key="3">
    <source>
        <dbReference type="Proteomes" id="UP000092555"/>
    </source>
</evidence>
<dbReference type="PANTHER" id="PTHR47098:SF2">
    <property type="entry name" value="PROTEIN MAK32"/>
    <property type="match status" value="1"/>
</dbReference>
<dbReference type="SUPFAM" id="SSF53613">
    <property type="entry name" value="Ribokinase-like"/>
    <property type="match status" value="1"/>
</dbReference>
<dbReference type="EMBL" id="LXTC01000002">
    <property type="protein sequence ID" value="OBA22467.1"/>
    <property type="molecule type" value="Genomic_DNA"/>
</dbReference>
<evidence type="ECO:0000313" key="2">
    <source>
        <dbReference type="EMBL" id="OBA22467.1"/>
    </source>
</evidence>
<dbReference type="GO" id="GO:0016301">
    <property type="term" value="F:kinase activity"/>
    <property type="evidence" value="ECO:0007669"/>
    <property type="project" value="UniProtKB-KW"/>
</dbReference>
<organism evidence="2 3">
    <name type="scientific">Metschnikowia bicuspidata var. bicuspidata NRRL YB-4993</name>
    <dbReference type="NCBI Taxonomy" id="869754"/>
    <lineage>
        <taxon>Eukaryota</taxon>
        <taxon>Fungi</taxon>
        <taxon>Dikarya</taxon>
        <taxon>Ascomycota</taxon>
        <taxon>Saccharomycotina</taxon>
        <taxon>Pichiomycetes</taxon>
        <taxon>Metschnikowiaceae</taxon>
        <taxon>Metschnikowia</taxon>
    </lineage>
</organism>
<keyword evidence="2" id="KW-0808">Transferase</keyword>
<name>A0A1A0HEZ7_9ASCO</name>